<evidence type="ECO:0000313" key="1">
    <source>
        <dbReference type="EMBL" id="HIW92344.1"/>
    </source>
</evidence>
<name>A0A9D1RQK8_9CORY</name>
<protein>
    <submittedName>
        <fullName evidence="1">Uncharacterized protein</fullName>
    </submittedName>
</protein>
<evidence type="ECO:0000313" key="2">
    <source>
        <dbReference type="Proteomes" id="UP000824190"/>
    </source>
</evidence>
<gene>
    <name evidence="1" type="ORF">H9870_11865</name>
</gene>
<dbReference type="AlphaFoldDB" id="A0A9D1RQK8"/>
<comment type="caution">
    <text evidence="1">The sequence shown here is derived from an EMBL/GenBank/DDBJ whole genome shotgun (WGS) entry which is preliminary data.</text>
</comment>
<sequence length="64" mass="7477">MHTLSDHERQQQITAAVEALKARMTRRFIDVDEAFAQLASEFHWQTEQAAWGLRRARRQLRAAA</sequence>
<dbReference type="Proteomes" id="UP000824190">
    <property type="component" value="Unassembled WGS sequence"/>
</dbReference>
<proteinExistence type="predicted"/>
<accession>A0A9D1RQK8</accession>
<reference evidence="1" key="2">
    <citation type="submission" date="2021-04" db="EMBL/GenBank/DDBJ databases">
        <authorList>
            <person name="Gilroy R."/>
        </authorList>
    </citation>
    <scope>NUCLEOTIDE SEQUENCE</scope>
    <source>
        <strain evidence="1">CHK32-1732</strain>
    </source>
</reference>
<reference evidence="1" key="1">
    <citation type="journal article" date="2021" name="PeerJ">
        <title>Extensive microbial diversity within the chicken gut microbiome revealed by metagenomics and culture.</title>
        <authorList>
            <person name="Gilroy R."/>
            <person name="Ravi A."/>
            <person name="Getino M."/>
            <person name="Pursley I."/>
            <person name="Horton D.L."/>
            <person name="Alikhan N.F."/>
            <person name="Baker D."/>
            <person name="Gharbi K."/>
            <person name="Hall N."/>
            <person name="Watson M."/>
            <person name="Adriaenssens E.M."/>
            <person name="Foster-Nyarko E."/>
            <person name="Jarju S."/>
            <person name="Secka A."/>
            <person name="Antonio M."/>
            <person name="Oren A."/>
            <person name="Chaudhuri R.R."/>
            <person name="La Ragione R."/>
            <person name="Hildebrand F."/>
            <person name="Pallen M.J."/>
        </authorList>
    </citation>
    <scope>NUCLEOTIDE SEQUENCE</scope>
    <source>
        <strain evidence="1">CHK32-1732</strain>
    </source>
</reference>
<organism evidence="1 2">
    <name type="scientific">Candidatus Corynebacterium avicola</name>
    <dbReference type="NCBI Taxonomy" id="2838527"/>
    <lineage>
        <taxon>Bacteria</taxon>
        <taxon>Bacillati</taxon>
        <taxon>Actinomycetota</taxon>
        <taxon>Actinomycetes</taxon>
        <taxon>Mycobacteriales</taxon>
        <taxon>Corynebacteriaceae</taxon>
        <taxon>Corynebacterium</taxon>
    </lineage>
</organism>
<dbReference type="EMBL" id="DXGC01000100">
    <property type="protein sequence ID" value="HIW92344.1"/>
    <property type="molecule type" value="Genomic_DNA"/>
</dbReference>